<sequence length="588" mass="63459">MNDHALLRGTLRHLGRGMVFAAVLSCFVNILMLIVPLYTMQVYDRVMTSRSTDTLVMLAIVAVGGLMLYAVLDFIRTRIFLIMGDLISRRLNVPTLQAAVIDTLHGSQRNSTQAIRDLNDLRSFITGSAITVPLEVMWVPMFLVVLFLLHPIYGWLALGAAALLFLMSVLTDVLTRRPLAQANEAAARSFSDIASTVRNAEVIEAMGMLPAVAKRWERSQYRMIDLLNRGNSSAKALTAASRSLRLILQIAMISTACVLVIDREASPGSAMAAGILMGRMLQPFEQLIDGWRQWVFAWSAFGRVRGLLNGTQGRRQSMPLPRPEGRLSVDRLVYIPPGVDKAVLKGISFSLEPGETLGIIGPSAAGKSTLARLLVGIWEPTSGGIYLDGHSTFLWERESFGLSVGYLPQNVSLLDGTIRENISRMTEASPLDVVNAAKMADVHEMIGRLPFGYDTTVGDSAYSLSGGQRQRIGLARALFGNPRLLVLDEPNSNLDNAGEQALLQAIAKAKAAGTTVVLIAHRPSVVAAVDKLLVLKDGMVDQFGARADVLKAISAPPGTRQVATAPNVARLVKAGKTLADGVQAGQAS</sequence>
<proteinExistence type="predicted"/>
<evidence type="ECO:0000259" key="9">
    <source>
        <dbReference type="PROSITE" id="PS50929"/>
    </source>
</evidence>
<dbReference type="InterPro" id="IPR011527">
    <property type="entry name" value="ABC1_TM_dom"/>
</dbReference>
<keyword evidence="3" id="KW-0547">Nucleotide-binding</keyword>
<dbReference type="InterPro" id="IPR039421">
    <property type="entry name" value="Type_1_exporter"/>
</dbReference>
<evidence type="ECO:0000256" key="3">
    <source>
        <dbReference type="ARBA" id="ARBA00022741"/>
    </source>
</evidence>
<dbReference type="EMBL" id="CP067420">
    <property type="protein sequence ID" value="QQP88229.1"/>
    <property type="molecule type" value="Genomic_DNA"/>
</dbReference>
<evidence type="ECO:0000313" key="11">
    <source>
        <dbReference type="Proteomes" id="UP000595197"/>
    </source>
</evidence>
<dbReference type="SUPFAM" id="SSF52540">
    <property type="entry name" value="P-loop containing nucleoside triphosphate hydrolases"/>
    <property type="match status" value="1"/>
</dbReference>
<dbReference type="Gene3D" id="1.20.1560.10">
    <property type="entry name" value="ABC transporter type 1, transmembrane domain"/>
    <property type="match status" value="1"/>
</dbReference>
<keyword evidence="5 7" id="KW-1133">Transmembrane helix</keyword>
<dbReference type="PROSITE" id="PS00211">
    <property type="entry name" value="ABC_TRANSPORTER_1"/>
    <property type="match status" value="1"/>
</dbReference>
<dbReference type="PANTHER" id="PTHR24221:SF248">
    <property type="entry name" value="ABC TRANSPORTER TRANSMEMBRANE REGION"/>
    <property type="match status" value="1"/>
</dbReference>
<keyword evidence="2 7" id="KW-0812">Transmembrane</keyword>
<gene>
    <name evidence="10" type="ORF">IGS68_19530</name>
</gene>
<accession>A0ABX7B3L3</accession>
<dbReference type="Pfam" id="PF00664">
    <property type="entry name" value="ABC_membrane"/>
    <property type="match status" value="1"/>
</dbReference>
<feature type="domain" description="ABC transporter" evidence="8">
    <location>
        <begin position="327"/>
        <end position="562"/>
    </location>
</feature>
<protein>
    <submittedName>
        <fullName evidence="10">Type I secretion system permease/ATPase</fullName>
    </submittedName>
</protein>
<feature type="transmembrane region" description="Helical" evidence="7">
    <location>
        <begin position="55"/>
        <end position="75"/>
    </location>
</feature>
<comment type="subcellular location">
    <subcellularLocation>
        <location evidence="1">Cell membrane</location>
        <topology evidence="1">Multi-pass membrane protein</topology>
    </subcellularLocation>
</comment>
<organism evidence="10 11">
    <name type="scientific">Skermanella cutis</name>
    <dbReference type="NCBI Taxonomy" id="2775420"/>
    <lineage>
        <taxon>Bacteria</taxon>
        <taxon>Pseudomonadati</taxon>
        <taxon>Pseudomonadota</taxon>
        <taxon>Alphaproteobacteria</taxon>
        <taxon>Rhodospirillales</taxon>
        <taxon>Azospirillaceae</taxon>
        <taxon>Skermanella</taxon>
    </lineage>
</organism>
<dbReference type="InterPro" id="IPR036640">
    <property type="entry name" value="ABC1_TM_sf"/>
</dbReference>
<dbReference type="PROSITE" id="PS50893">
    <property type="entry name" value="ABC_TRANSPORTER_2"/>
    <property type="match status" value="1"/>
</dbReference>
<dbReference type="Pfam" id="PF00005">
    <property type="entry name" value="ABC_tran"/>
    <property type="match status" value="1"/>
</dbReference>
<dbReference type="SMART" id="SM00382">
    <property type="entry name" value="AAA"/>
    <property type="match status" value="1"/>
</dbReference>
<dbReference type="SUPFAM" id="SSF90123">
    <property type="entry name" value="ABC transporter transmembrane region"/>
    <property type="match status" value="1"/>
</dbReference>
<dbReference type="InterPro" id="IPR003593">
    <property type="entry name" value="AAA+_ATPase"/>
</dbReference>
<feature type="transmembrane region" description="Helical" evidence="7">
    <location>
        <begin position="20"/>
        <end position="43"/>
    </location>
</feature>
<feature type="domain" description="ABC transmembrane type-1" evidence="9">
    <location>
        <begin position="19"/>
        <end position="294"/>
    </location>
</feature>
<keyword evidence="4" id="KW-0067">ATP-binding</keyword>
<keyword evidence="6 7" id="KW-0472">Membrane</keyword>
<dbReference type="RefSeq" id="WP_201072822.1">
    <property type="nucleotide sequence ID" value="NZ_CP067420.1"/>
</dbReference>
<dbReference type="InterPro" id="IPR027417">
    <property type="entry name" value="P-loop_NTPase"/>
</dbReference>
<dbReference type="NCBIfam" id="TIGR01842">
    <property type="entry name" value="type_I_sec_PrtD"/>
    <property type="match status" value="1"/>
</dbReference>
<dbReference type="InterPro" id="IPR017871">
    <property type="entry name" value="ABC_transporter-like_CS"/>
</dbReference>
<evidence type="ECO:0000256" key="5">
    <source>
        <dbReference type="ARBA" id="ARBA00022989"/>
    </source>
</evidence>
<dbReference type="InterPro" id="IPR003439">
    <property type="entry name" value="ABC_transporter-like_ATP-bd"/>
</dbReference>
<evidence type="ECO:0000313" key="10">
    <source>
        <dbReference type="EMBL" id="QQP88229.1"/>
    </source>
</evidence>
<evidence type="ECO:0000259" key="8">
    <source>
        <dbReference type="PROSITE" id="PS50893"/>
    </source>
</evidence>
<dbReference type="CDD" id="cd03246">
    <property type="entry name" value="ABCC_Protease_Secretion"/>
    <property type="match status" value="1"/>
</dbReference>
<dbReference type="PROSITE" id="PS50929">
    <property type="entry name" value="ABC_TM1F"/>
    <property type="match status" value="1"/>
</dbReference>
<evidence type="ECO:0000256" key="7">
    <source>
        <dbReference type="SAM" id="Phobius"/>
    </source>
</evidence>
<dbReference type="Proteomes" id="UP000595197">
    <property type="component" value="Chromosome"/>
</dbReference>
<evidence type="ECO:0000256" key="2">
    <source>
        <dbReference type="ARBA" id="ARBA00022692"/>
    </source>
</evidence>
<keyword evidence="11" id="KW-1185">Reference proteome</keyword>
<reference evidence="10" key="1">
    <citation type="submission" date="2021-02" db="EMBL/GenBank/DDBJ databases">
        <title>Skermanella TT6 skin isolate.</title>
        <authorList>
            <person name="Lee K."/>
            <person name="Ganzorig M."/>
        </authorList>
    </citation>
    <scope>NUCLEOTIDE SEQUENCE</scope>
    <source>
        <strain evidence="10">TT6</strain>
    </source>
</reference>
<evidence type="ECO:0000256" key="4">
    <source>
        <dbReference type="ARBA" id="ARBA00022840"/>
    </source>
</evidence>
<evidence type="ECO:0000256" key="6">
    <source>
        <dbReference type="ARBA" id="ARBA00023136"/>
    </source>
</evidence>
<dbReference type="InterPro" id="IPR010128">
    <property type="entry name" value="ATPase_T1SS_PrtD-like"/>
</dbReference>
<dbReference type="Gene3D" id="3.40.50.300">
    <property type="entry name" value="P-loop containing nucleotide triphosphate hydrolases"/>
    <property type="match status" value="1"/>
</dbReference>
<name>A0ABX7B3L3_9PROT</name>
<dbReference type="PANTHER" id="PTHR24221">
    <property type="entry name" value="ATP-BINDING CASSETTE SUB-FAMILY B"/>
    <property type="match status" value="1"/>
</dbReference>
<evidence type="ECO:0000256" key="1">
    <source>
        <dbReference type="ARBA" id="ARBA00004651"/>
    </source>
</evidence>